<accession>A0ABP8IWN8</accession>
<dbReference type="PANTHER" id="PTHR43163:SF6">
    <property type="entry name" value="DIPEPTIDE TRANSPORT SYSTEM PERMEASE PROTEIN DPPB-RELATED"/>
    <property type="match status" value="1"/>
</dbReference>
<feature type="domain" description="ABC transmembrane type-1" evidence="8">
    <location>
        <begin position="1"/>
        <end position="192"/>
    </location>
</feature>
<dbReference type="EMBL" id="BAABHA010000002">
    <property type="protein sequence ID" value="GAA4376249.1"/>
    <property type="molecule type" value="Genomic_DNA"/>
</dbReference>
<sequence length="203" mass="22015">MTLEMAVRPVMRRWVLLLLHLLEALPLFLVGTLLLLLLANPDALALFPAYGMGYNNPDTGVSLTQLAYLFLPVVCLVLAALPALVIPLDAALQQNWQQPYLVTARAKGLSVRQAWWRHAFPNALLPLLTRLTDMVPTLVGGAVVVELLFALPGAGRLLLDAAASRDYPVLLGGVLLTALVRLLAWLAADVLYAVVDPRLRTAA</sequence>
<evidence type="ECO:0000256" key="7">
    <source>
        <dbReference type="RuleBase" id="RU363032"/>
    </source>
</evidence>
<dbReference type="PANTHER" id="PTHR43163">
    <property type="entry name" value="DIPEPTIDE TRANSPORT SYSTEM PERMEASE PROTEIN DPPB-RELATED"/>
    <property type="match status" value="1"/>
</dbReference>
<evidence type="ECO:0000256" key="5">
    <source>
        <dbReference type="ARBA" id="ARBA00022989"/>
    </source>
</evidence>
<evidence type="ECO:0000313" key="9">
    <source>
        <dbReference type="EMBL" id="GAA4376249.1"/>
    </source>
</evidence>
<protein>
    <recommendedName>
        <fullName evidence="8">ABC transmembrane type-1 domain-containing protein</fullName>
    </recommendedName>
</protein>
<dbReference type="CDD" id="cd06261">
    <property type="entry name" value="TM_PBP2"/>
    <property type="match status" value="1"/>
</dbReference>
<reference evidence="10" key="1">
    <citation type="journal article" date="2019" name="Int. J. Syst. Evol. Microbiol.">
        <title>The Global Catalogue of Microorganisms (GCM) 10K type strain sequencing project: providing services to taxonomists for standard genome sequencing and annotation.</title>
        <authorList>
            <consortium name="The Broad Institute Genomics Platform"/>
            <consortium name="The Broad Institute Genome Sequencing Center for Infectious Disease"/>
            <person name="Wu L."/>
            <person name="Ma J."/>
        </authorList>
    </citation>
    <scope>NUCLEOTIDE SEQUENCE [LARGE SCALE GENOMIC DNA]</scope>
    <source>
        <strain evidence="10">JCM 17924</strain>
    </source>
</reference>
<evidence type="ECO:0000256" key="6">
    <source>
        <dbReference type="ARBA" id="ARBA00023136"/>
    </source>
</evidence>
<comment type="subcellular location">
    <subcellularLocation>
        <location evidence="1 7">Cell membrane</location>
        <topology evidence="1 7">Multi-pass membrane protein</topology>
    </subcellularLocation>
</comment>
<dbReference type="Gene3D" id="1.10.3720.10">
    <property type="entry name" value="MetI-like"/>
    <property type="match status" value="1"/>
</dbReference>
<evidence type="ECO:0000259" key="8">
    <source>
        <dbReference type="PROSITE" id="PS50928"/>
    </source>
</evidence>
<feature type="transmembrane region" description="Helical" evidence="7">
    <location>
        <begin position="135"/>
        <end position="155"/>
    </location>
</feature>
<keyword evidence="5 7" id="KW-1133">Transmembrane helix</keyword>
<organism evidence="9 10">
    <name type="scientific">Hymenobacter koreensis</name>
    <dbReference type="NCBI Taxonomy" id="1084523"/>
    <lineage>
        <taxon>Bacteria</taxon>
        <taxon>Pseudomonadati</taxon>
        <taxon>Bacteroidota</taxon>
        <taxon>Cytophagia</taxon>
        <taxon>Cytophagales</taxon>
        <taxon>Hymenobacteraceae</taxon>
        <taxon>Hymenobacter</taxon>
    </lineage>
</organism>
<keyword evidence="10" id="KW-1185">Reference proteome</keyword>
<keyword evidence="2 7" id="KW-0813">Transport</keyword>
<keyword evidence="6 7" id="KW-0472">Membrane</keyword>
<evidence type="ECO:0000256" key="4">
    <source>
        <dbReference type="ARBA" id="ARBA00022692"/>
    </source>
</evidence>
<comment type="similarity">
    <text evidence="7">Belongs to the binding-protein-dependent transport system permease family.</text>
</comment>
<evidence type="ECO:0000313" key="10">
    <source>
        <dbReference type="Proteomes" id="UP001500454"/>
    </source>
</evidence>
<keyword evidence="4 7" id="KW-0812">Transmembrane</keyword>
<evidence type="ECO:0000256" key="3">
    <source>
        <dbReference type="ARBA" id="ARBA00022475"/>
    </source>
</evidence>
<evidence type="ECO:0000256" key="2">
    <source>
        <dbReference type="ARBA" id="ARBA00022448"/>
    </source>
</evidence>
<feature type="transmembrane region" description="Helical" evidence="7">
    <location>
        <begin position="63"/>
        <end position="86"/>
    </location>
</feature>
<dbReference type="InterPro" id="IPR000515">
    <property type="entry name" value="MetI-like"/>
</dbReference>
<gene>
    <name evidence="9" type="ORF">GCM10023186_09920</name>
</gene>
<dbReference type="Pfam" id="PF00528">
    <property type="entry name" value="BPD_transp_1"/>
    <property type="match status" value="1"/>
</dbReference>
<dbReference type="Proteomes" id="UP001500454">
    <property type="component" value="Unassembled WGS sequence"/>
</dbReference>
<dbReference type="SUPFAM" id="SSF161098">
    <property type="entry name" value="MetI-like"/>
    <property type="match status" value="1"/>
</dbReference>
<feature type="transmembrane region" description="Helical" evidence="7">
    <location>
        <begin position="167"/>
        <end position="195"/>
    </location>
</feature>
<name>A0ABP8IWN8_9BACT</name>
<evidence type="ECO:0000256" key="1">
    <source>
        <dbReference type="ARBA" id="ARBA00004651"/>
    </source>
</evidence>
<proteinExistence type="inferred from homology"/>
<dbReference type="InterPro" id="IPR035906">
    <property type="entry name" value="MetI-like_sf"/>
</dbReference>
<dbReference type="PROSITE" id="PS50928">
    <property type="entry name" value="ABC_TM1"/>
    <property type="match status" value="1"/>
</dbReference>
<comment type="caution">
    <text evidence="9">The sequence shown here is derived from an EMBL/GenBank/DDBJ whole genome shotgun (WGS) entry which is preliminary data.</text>
</comment>
<keyword evidence="3" id="KW-1003">Cell membrane</keyword>